<dbReference type="GO" id="GO:0050661">
    <property type="term" value="F:NADP binding"/>
    <property type="evidence" value="ECO:0007669"/>
    <property type="project" value="TreeGrafter"/>
</dbReference>
<dbReference type="Gene3D" id="3.40.50.10860">
    <property type="entry name" value="Leucine Dehydrogenase, chain A, domain 1"/>
    <property type="match status" value="1"/>
</dbReference>
<dbReference type="GO" id="GO:0009423">
    <property type="term" value="P:chorismate biosynthetic process"/>
    <property type="evidence" value="ECO:0007669"/>
    <property type="project" value="TreeGrafter"/>
</dbReference>
<dbReference type="InterPro" id="IPR013708">
    <property type="entry name" value="Shikimate_DH-bd_N"/>
</dbReference>
<reference evidence="5 6" key="1">
    <citation type="submission" date="2018-10" db="EMBL/GenBank/DDBJ databases">
        <title>Draft genome sequence of Aquitalea MWU14-2217 isolated from a wild cranberry bog in Provincetown, Massachusetts.</title>
        <authorList>
            <person name="Ebadzadsahrai G."/>
            <person name="Soby S."/>
        </authorList>
    </citation>
    <scope>NUCLEOTIDE SEQUENCE [LARGE SCALE GENOMIC DNA]</scope>
    <source>
        <strain evidence="5 6">MWU14-2217</strain>
    </source>
</reference>
<evidence type="ECO:0000259" key="4">
    <source>
        <dbReference type="Pfam" id="PF08501"/>
    </source>
</evidence>
<dbReference type="EMBL" id="RFAR01000024">
    <property type="protein sequence ID" value="RMC99606.1"/>
    <property type="molecule type" value="Genomic_DNA"/>
</dbReference>
<organism evidence="5 6">
    <name type="scientific">Aquitalea palustris</name>
    <dbReference type="NCBI Taxonomy" id="2480983"/>
    <lineage>
        <taxon>Bacteria</taxon>
        <taxon>Pseudomonadati</taxon>
        <taxon>Pseudomonadota</taxon>
        <taxon>Betaproteobacteria</taxon>
        <taxon>Neisseriales</taxon>
        <taxon>Chromobacteriaceae</taxon>
        <taxon>Aquitalea</taxon>
    </lineage>
</organism>
<dbReference type="AlphaFoldDB" id="A0A454JK50"/>
<evidence type="ECO:0000256" key="3">
    <source>
        <dbReference type="ARBA" id="ARBA00023141"/>
    </source>
</evidence>
<proteinExistence type="predicted"/>
<evidence type="ECO:0000256" key="1">
    <source>
        <dbReference type="ARBA" id="ARBA00004871"/>
    </source>
</evidence>
<dbReference type="InterPro" id="IPR036291">
    <property type="entry name" value="NAD(P)-bd_dom_sf"/>
</dbReference>
<gene>
    <name evidence="5" type="ORF">EAY64_07500</name>
</gene>
<dbReference type="CDD" id="cd01065">
    <property type="entry name" value="NAD_bind_Shikimate_DH"/>
    <property type="match status" value="1"/>
</dbReference>
<name>A0A454JK50_9NEIS</name>
<dbReference type="InterPro" id="IPR022893">
    <property type="entry name" value="Shikimate_DH_fam"/>
</dbReference>
<dbReference type="Proteomes" id="UP000274139">
    <property type="component" value="Unassembled WGS sequence"/>
</dbReference>
<dbReference type="OrthoDB" id="3609723at2"/>
<dbReference type="Pfam" id="PF08501">
    <property type="entry name" value="Shikimate_dh_N"/>
    <property type="match status" value="1"/>
</dbReference>
<dbReference type="PANTHER" id="PTHR21089">
    <property type="entry name" value="SHIKIMATE DEHYDROGENASE"/>
    <property type="match status" value="1"/>
</dbReference>
<dbReference type="GO" id="GO:0019632">
    <property type="term" value="P:shikimate metabolic process"/>
    <property type="evidence" value="ECO:0007669"/>
    <property type="project" value="TreeGrafter"/>
</dbReference>
<protein>
    <submittedName>
        <fullName evidence="5">Shikimate dehydrogenase</fullName>
    </submittedName>
</protein>
<evidence type="ECO:0000313" key="5">
    <source>
        <dbReference type="EMBL" id="RMC99606.1"/>
    </source>
</evidence>
<comment type="pathway">
    <text evidence="1">Metabolic intermediate biosynthesis; chorismate biosynthesis; chorismate from D-erythrose 4-phosphate and phosphoenolpyruvate: step 4/7.</text>
</comment>
<dbReference type="GO" id="GO:0004764">
    <property type="term" value="F:shikimate 3-dehydrogenase (NADP+) activity"/>
    <property type="evidence" value="ECO:0007669"/>
    <property type="project" value="InterPro"/>
</dbReference>
<comment type="caution">
    <text evidence="5">The sequence shown here is derived from an EMBL/GenBank/DDBJ whole genome shotgun (WGS) entry which is preliminary data.</text>
</comment>
<dbReference type="PANTHER" id="PTHR21089:SF1">
    <property type="entry name" value="BIFUNCTIONAL 3-DEHYDROQUINATE DEHYDRATASE_SHIKIMATE DEHYDROGENASE, CHLOROPLASTIC"/>
    <property type="match status" value="1"/>
</dbReference>
<dbReference type="GO" id="GO:0009073">
    <property type="term" value="P:aromatic amino acid family biosynthetic process"/>
    <property type="evidence" value="ECO:0007669"/>
    <property type="project" value="UniProtKB-KW"/>
</dbReference>
<dbReference type="RefSeq" id="WP_103524156.1">
    <property type="nucleotide sequence ID" value="NZ_JAIZDC010000007.1"/>
</dbReference>
<dbReference type="Gene3D" id="3.40.50.720">
    <property type="entry name" value="NAD(P)-binding Rossmann-like Domain"/>
    <property type="match status" value="1"/>
</dbReference>
<dbReference type="SUPFAM" id="SSF53223">
    <property type="entry name" value="Aminoacid dehydrogenase-like, N-terminal domain"/>
    <property type="match status" value="1"/>
</dbReference>
<dbReference type="GO" id="GO:0005829">
    <property type="term" value="C:cytosol"/>
    <property type="evidence" value="ECO:0007669"/>
    <property type="project" value="TreeGrafter"/>
</dbReference>
<keyword evidence="6" id="KW-1185">Reference proteome</keyword>
<evidence type="ECO:0000313" key="6">
    <source>
        <dbReference type="Proteomes" id="UP000274139"/>
    </source>
</evidence>
<dbReference type="InterPro" id="IPR046346">
    <property type="entry name" value="Aminoacid_DH-like_N_sf"/>
</dbReference>
<accession>A0A454JK50</accession>
<keyword evidence="2" id="KW-0560">Oxidoreductase</keyword>
<sequence length="277" mass="29399">MISGKTRLIAHLGYPTESFKAPMIYNPWFDSKGIDAVVVPMGVKPEDYVAALASIRKFTNLRGALVTMPHKVTTLGLMDEITPTAAIAGACNAILLRPDGTLLGDQFDGAGFVRGVERKGFALKGRKVLVSGNGGVGCAIAASLAAAGVAEMALFDSHTASSEALASRLCQHYPQLKVSVGSNDPAGFELIVNATPLGMKEDDPLPFDMDRVSPDTFVGEVVMKKEITPLLAAAQAKGCRIQLGTDMLFEMIPAYLEFFGFGSATPEELRAVAQLDY</sequence>
<keyword evidence="3" id="KW-0028">Amino-acid biosynthesis</keyword>
<keyword evidence="3" id="KW-0057">Aromatic amino acid biosynthesis</keyword>
<evidence type="ECO:0000256" key="2">
    <source>
        <dbReference type="ARBA" id="ARBA00023002"/>
    </source>
</evidence>
<feature type="domain" description="Shikimate dehydrogenase substrate binding N-terminal" evidence="4">
    <location>
        <begin position="13"/>
        <end position="94"/>
    </location>
</feature>
<dbReference type="SUPFAM" id="SSF51735">
    <property type="entry name" value="NAD(P)-binding Rossmann-fold domains"/>
    <property type="match status" value="1"/>
</dbReference>